<organism evidence="2 3">
    <name type="scientific">Somion occarium</name>
    <dbReference type="NCBI Taxonomy" id="3059160"/>
    <lineage>
        <taxon>Eukaryota</taxon>
        <taxon>Fungi</taxon>
        <taxon>Dikarya</taxon>
        <taxon>Basidiomycota</taxon>
        <taxon>Agaricomycotina</taxon>
        <taxon>Agaricomycetes</taxon>
        <taxon>Polyporales</taxon>
        <taxon>Cerrenaceae</taxon>
        <taxon>Somion</taxon>
    </lineage>
</organism>
<dbReference type="Proteomes" id="UP001497453">
    <property type="component" value="Chromosome 3"/>
</dbReference>
<protein>
    <recommendedName>
        <fullName evidence="4">Zn(2)-C6 fungal-type domain-containing protein</fullName>
    </recommendedName>
</protein>
<evidence type="ECO:0000256" key="1">
    <source>
        <dbReference type="SAM" id="MobiDB-lite"/>
    </source>
</evidence>
<proteinExistence type="predicted"/>
<evidence type="ECO:0000313" key="2">
    <source>
        <dbReference type="EMBL" id="CAL1703388.1"/>
    </source>
</evidence>
<reference evidence="3" key="1">
    <citation type="submission" date="2024-04" db="EMBL/GenBank/DDBJ databases">
        <authorList>
            <person name="Shaw F."/>
            <person name="Minotto A."/>
        </authorList>
    </citation>
    <scope>NUCLEOTIDE SEQUENCE [LARGE SCALE GENOMIC DNA]</scope>
</reference>
<feature type="region of interest" description="Disordered" evidence="1">
    <location>
        <begin position="44"/>
        <end position="89"/>
    </location>
</feature>
<evidence type="ECO:0000313" key="3">
    <source>
        <dbReference type="Proteomes" id="UP001497453"/>
    </source>
</evidence>
<sequence length="267" mass="29488">MLSPSHSYIAFKQYLVITATLRNTYEDAKRFRLKLSELYADSESEIDVGGDDEGDVEKEEKKTNTKPQVTRTYRSEASSSSIPTSQRSETSIAVRVNFPACDLCETRGHTCISSDGQSKRCDKCKKSKQKCSFSDKSQNAKRSVPDTDSDVEEISESPPKKKGRTSNVVSISTAGQSAPGQKYVEVSMPQPTPRNQVPVQASTTTKFVEDQTSNTEGMEALSNAREGFFRALDSCKANLGGSQSEAFRQLYVSAKMWQAQEDLLLSN</sequence>
<feature type="region of interest" description="Disordered" evidence="1">
    <location>
        <begin position="135"/>
        <end position="167"/>
    </location>
</feature>
<name>A0ABP1D8Q4_9APHY</name>
<feature type="compositionally biased region" description="Acidic residues" evidence="1">
    <location>
        <begin position="44"/>
        <end position="57"/>
    </location>
</feature>
<evidence type="ECO:0008006" key="4">
    <source>
        <dbReference type="Google" id="ProtNLM"/>
    </source>
</evidence>
<gene>
    <name evidence="2" type="ORF">GFSPODELE1_LOCUS4548</name>
</gene>
<accession>A0ABP1D8Q4</accession>
<keyword evidence="3" id="KW-1185">Reference proteome</keyword>
<dbReference type="EMBL" id="OZ037946">
    <property type="protein sequence ID" value="CAL1703388.1"/>
    <property type="molecule type" value="Genomic_DNA"/>
</dbReference>
<feature type="compositionally biased region" description="Polar residues" evidence="1">
    <location>
        <begin position="65"/>
        <end position="89"/>
    </location>
</feature>